<evidence type="ECO:0000313" key="3">
    <source>
        <dbReference type="WBParaSite" id="L893_g18002.t1"/>
    </source>
</evidence>
<keyword evidence="2" id="KW-1185">Reference proteome</keyword>
<dbReference type="AlphaFoldDB" id="A0A1I7YN68"/>
<dbReference type="WBParaSite" id="L893_g18002.t1">
    <property type="protein sequence ID" value="L893_g18002.t1"/>
    <property type="gene ID" value="L893_g18002"/>
</dbReference>
<keyword evidence="1" id="KW-0812">Transmembrane</keyword>
<feature type="transmembrane region" description="Helical" evidence="1">
    <location>
        <begin position="46"/>
        <end position="68"/>
    </location>
</feature>
<accession>A0A1I7YN68</accession>
<evidence type="ECO:0000256" key="1">
    <source>
        <dbReference type="SAM" id="Phobius"/>
    </source>
</evidence>
<protein>
    <submittedName>
        <fullName evidence="3">Ac78-like protein</fullName>
    </submittedName>
</protein>
<dbReference type="Proteomes" id="UP000095287">
    <property type="component" value="Unplaced"/>
</dbReference>
<keyword evidence="1" id="KW-0472">Membrane</keyword>
<name>A0A1I7YN68_9BILA</name>
<reference evidence="3" key="1">
    <citation type="submission" date="2016-11" db="UniProtKB">
        <authorList>
            <consortium name="WormBaseParasite"/>
        </authorList>
    </citation>
    <scope>IDENTIFICATION</scope>
</reference>
<evidence type="ECO:0000313" key="2">
    <source>
        <dbReference type="Proteomes" id="UP000095287"/>
    </source>
</evidence>
<keyword evidence="1" id="KW-1133">Transmembrane helix</keyword>
<sequence length="90" mass="10326">MRRLIYWNQFSVGTDDHVDDDDSNIDYNVNIFFKDEDVTIAGADSLFGSVLAVIIIVLMIIYLIIALYKTFTKKKKINPIQAVYHAPLMI</sequence>
<organism evidence="2 3">
    <name type="scientific">Steinernema glaseri</name>
    <dbReference type="NCBI Taxonomy" id="37863"/>
    <lineage>
        <taxon>Eukaryota</taxon>
        <taxon>Metazoa</taxon>
        <taxon>Ecdysozoa</taxon>
        <taxon>Nematoda</taxon>
        <taxon>Chromadorea</taxon>
        <taxon>Rhabditida</taxon>
        <taxon>Tylenchina</taxon>
        <taxon>Panagrolaimomorpha</taxon>
        <taxon>Strongyloidoidea</taxon>
        <taxon>Steinernematidae</taxon>
        <taxon>Steinernema</taxon>
    </lineage>
</organism>
<proteinExistence type="predicted"/>